<comment type="caution">
    <text evidence="1">The sequence shown here is derived from an EMBL/GenBank/DDBJ whole genome shotgun (WGS) entry which is preliminary data.</text>
</comment>
<sequence>MNDHGKRPGVAVLVPPSTRSVCFGPQDWERLEARCTVRYRQKNEWNLDEITKVMREADVLLS</sequence>
<organism evidence="1">
    <name type="scientific">marine sediment metagenome</name>
    <dbReference type="NCBI Taxonomy" id="412755"/>
    <lineage>
        <taxon>unclassified sequences</taxon>
        <taxon>metagenomes</taxon>
        <taxon>ecological metagenomes</taxon>
    </lineage>
</organism>
<proteinExistence type="predicted"/>
<name>X0W3S8_9ZZZZ</name>
<evidence type="ECO:0000313" key="1">
    <source>
        <dbReference type="EMBL" id="GAG19288.1"/>
    </source>
</evidence>
<dbReference type="AlphaFoldDB" id="X0W3S8"/>
<protein>
    <submittedName>
        <fullName evidence="1">Uncharacterized protein</fullName>
    </submittedName>
</protein>
<reference evidence="1" key="1">
    <citation type="journal article" date="2014" name="Front. Microbiol.">
        <title>High frequency of phylogenetically diverse reductive dehalogenase-homologous genes in deep subseafloor sedimentary metagenomes.</title>
        <authorList>
            <person name="Kawai M."/>
            <person name="Futagami T."/>
            <person name="Toyoda A."/>
            <person name="Takaki Y."/>
            <person name="Nishi S."/>
            <person name="Hori S."/>
            <person name="Arai W."/>
            <person name="Tsubouchi T."/>
            <person name="Morono Y."/>
            <person name="Uchiyama I."/>
            <person name="Ito T."/>
            <person name="Fujiyama A."/>
            <person name="Inagaki F."/>
            <person name="Takami H."/>
        </authorList>
    </citation>
    <scope>NUCLEOTIDE SEQUENCE</scope>
    <source>
        <strain evidence="1">Expedition CK06-06</strain>
    </source>
</reference>
<gene>
    <name evidence="1" type="ORF">S01H1_52840</name>
</gene>
<accession>X0W3S8</accession>
<feature type="non-terminal residue" evidence="1">
    <location>
        <position position="62"/>
    </location>
</feature>
<dbReference type="EMBL" id="BARS01034175">
    <property type="protein sequence ID" value="GAG19288.1"/>
    <property type="molecule type" value="Genomic_DNA"/>
</dbReference>